<keyword evidence="1" id="KW-0472">Membrane</keyword>
<feature type="domain" description="Fibronectin type-III" evidence="3">
    <location>
        <begin position="122"/>
        <end position="227"/>
    </location>
</feature>
<dbReference type="PANTHER" id="PTHR48483">
    <property type="entry name" value="INTERLEUKIN-27 SUBUNIT BETA"/>
    <property type="match status" value="1"/>
</dbReference>
<dbReference type="InterPro" id="IPR003961">
    <property type="entry name" value="FN3_dom"/>
</dbReference>
<protein>
    <recommendedName>
        <fullName evidence="3">Fibronectin type-III domain-containing protein</fullName>
    </recommendedName>
</protein>
<keyword evidence="5" id="KW-1185">Reference proteome</keyword>
<dbReference type="AlphaFoldDB" id="A0ABD0YBP1"/>
<dbReference type="PANTHER" id="PTHR48483:SF1">
    <property type="entry name" value="INTERLEUKIN-12 RECEPTOR SUBUNIT BETA-1-RELATED"/>
    <property type="match status" value="1"/>
</dbReference>
<evidence type="ECO:0000313" key="4">
    <source>
        <dbReference type="EMBL" id="KAL1022657.1"/>
    </source>
</evidence>
<sequence>MEAKDQWFLKTFLAIAMVIAPGKTNTCNSSPQCYKTTEEASTYICEWKSMKNATYELFYRRSNSTRSLPCSERTQNNYCCVNEEEMYSKVYVDIWVVVNIGNQSCISPISTVRLEESVKYNAPKNVSMSRSSSTLNISWNNDNGNPCDEDGEQTYKNGAEIEVKYRRREVPSETWNTIKEVVEKAMFTLKDLQPQSVYQLQVRHKSNQKIPLWSNWTPILNVSTEIQNPPEVIYTLNDFNNGTRLLKLTWGTPPYPDSMEQVNYNLSLNIWPCQPKRNAIFHFVNATEFSVLVTYSAVSGSIFAFNKVGKSSRKDFVVQAKHLTSPNKSWCDTPIQCTYVHSLNKCCLAWNKLTVTKTDRHIQRLNGTVNATLEIIRKAMDDYVPYYYLVHCNTEERPHTTEMGLMYKKEGAPRSKPKDFTSKKTHNSAMLHWKPIPLPEQQGFLTHYTVCYTKNGQNKEAKSTDTECHNTSASAKDYLLQNLTPGTLYEVSVAGATAAGLGPNSITSFMTNAQDLYKGWIKYCFIFLFTIIIITAFVFIIKRT</sequence>
<reference evidence="4 5" key="1">
    <citation type="submission" date="2024-06" db="EMBL/GenBank/DDBJ databases">
        <authorList>
            <person name="Pan Q."/>
            <person name="Wen M."/>
            <person name="Jouanno E."/>
            <person name="Zahm M."/>
            <person name="Klopp C."/>
            <person name="Cabau C."/>
            <person name="Louis A."/>
            <person name="Berthelot C."/>
            <person name="Parey E."/>
            <person name="Roest Crollius H."/>
            <person name="Montfort J."/>
            <person name="Robinson-Rechavi M."/>
            <person name="Bouchez O."/>
            <person name="Lampietro C."/>
            <person name="Lopez Roques C."/>
            <person name="Donnadieu C."/>
            <person name="Postlethwait J."/>
            <person name="Bobe J."/>
            <person name="Verreycken H."/>
            <person name="Guiguen Y."/>
        </authorList>
    </citation>
    <scope>NUCLEOTIDE SEQUENCE [LARGE SCALE GENOMIC DNA]</scope>
    <source>
        <strain evidence="4">Up_M1</strain>
        <tissue evidence="4">Testis</tissue>
    </source>
</reference>
<evidence type="ECO:0000256" key="2">
    <source>
        <dbReference type="SAM" id="SignalP"/>
    </source>
</evidence>
<dbReference type="SUPFAM" id="SSF49265">
    <property type="entry name" value="Fibronectin type III"/>
    <property type="match status" value="3"/>
</dbReference>
<dbReference type="Pfam" id="PF00041">
    <property type="entry name" value="fn3"/>
    <property type="match status" value="1"/>
</dbReference>
<feature type="domain" description="Fibronectin type-III" evidence="3">
    <location>
        <begin position="413"/>
        <end position="515"/>
    </location>
</feature>
<evidence type="ECO:0000259" key="3">
    <source>
        <dbReference type="PROSITE" id="PS50853"/>
    </source>
</evidence>
<dbReference type="InterPro" id="IPR053073">
    <property type="entry name" value="IL11/IL27_subunit_beta"/>
</dbReference>
<dbReference type="PROSITE" id="PS50853">
    <property type="entry name" value="FN3"/>
    <property type="match status" value="2"/>
</dbReference>
<evidence type="ECO:0000256" key="1">
    <source>
        <dbReference type="SAM" id="Phobius"/>
    </source>
</evidence>
<feature type="signal peptide" evidence="2">
    <location>
        <begin position="1"/>
        <end position="24"/>
    </location>
</feature>
<dbReference type="InterPro" id="IPR036116">
    <property type="entry name" value="FN3_sf"/>
</dbReference>
<dbReference type="Proteomes" id="UP001557470">
    <property type="component" value="Unassembled WGS sequence"/>
</dbReference>
<gene>
    <name evidence="4" type="ORF">UPYG_G00030590</name>
</gene>
<dbReference type="SMART" id="SM00060">
    <property type="entry name" value="FN3"/>
    <property type="match status" value="2"/>
</dbReference>
<feature type="chain" id="PRO_5044760143" description="Fibronectin type-III domain-containing protein" evidence="2">
    <location>
        <begin position="25"/>
        <end position="544"/>
    </location>
</feature>
<evidence type="ECO:0000313" key="5">
    <source>
        <dbReference type="Proteomes" id="UP001557470"/>
    </source>
</evidence>
<keyword evidence="2" id="KW-0732">Signal</keyword>
<dbReference type="CDD" id="cd00063">
    <property type="entry name" value="FN3"/>
    <property type="match status" value="2"/>
</dbReference>
<dbReference type="Gene3D" id="2.60.40.10">
    <property type="entry name" value="Immunoglobulins"/>
    <property type="match status" value="2"/>
</dbReference>
<dbReference type="EMBL" id="JAGEUA010000001">
    <property type="protein sequence ID" value="KAL1022657.1"/>
    <property type="molecule type" value="Genomic_DNA"/>
</dbReference>
<feature type="transmembrane region" description="Helical" evidence="1">
    <location>
        <begin position="520"/>
        <end position="541"/>
    </location>
</feature>
<dbReference type="InterPro" id="IPR013783">
    <property type="entry name" value="Ig-like_fold"/>
</dbReference>
<comment type="caution">
    <text evidence="4">The sequence shown here is derived from an EMBL/GenBank/DDBJ whole genome shotgun (WGS) entry which is preliminary data.</text>
</comment>
<name>A0ABD0YBP1_UMBPY</name>
<keyword evidence="1" id="KW-0812">Transmembrane</keyword>
<accession>A0ABD0YBP1</accession>
<keyword evidence="1" id="KW-1133">Transmembrane helix</keyword>
<proteinExistence type="predicted"/>
<organism evidence="4 5">
    <name type="scientific">Umbra pygmaea</name>
    <name type="common">Eastern mudminnow</name>
    <dbReference type="NCBI Taxonomy" id="75934"/>
    <lineage>
        <taxon>Eukaryota</taxon>
        <taxon>Metazoa</taxon>
        <taxon>Chordata</taxon>
        <taxon>Craniata</taxon>
        <taxon>Vertebrata</taxon>
        <taxon>Euteleostomi</taxon>
        <taxon>Actinopterygii</taxon>
        <taxon>Neopterygii</taxon>
        <taxon>Teleostei</taxon>
        <taxon>Protacanthopterygii</taxon>
        <taxon>Esociformes</taxon>
        <taxon>Umbridae</taxon>
        <taxon>Umbra</taxon>
    </lineage>
</organism>